<organism evidence="2 3">
    <name type="scientific">Phanerochaete sordida</name>
    <dbReference type="NCBI Taxonomy" id="48140"/>
    <lineage>
        <taxon>Eukaryota</taxon>
        <taxon>Fungi</taxon>
        <taxon>Dikarya</taxon>
        <taxon>Basidiomycota</taxon>
        <taxon>Agaricomycotina</taxon>
        <taxon>Agaricomycetes</taxon>
        <taxon>Polyporales</taxon>
        <taxon>Phanerochaetaceae</taxon>
        <taxon>Phanerochaete</taxon>
    </lineage>
</organism>
<keyword evidence="3" id="KW-1185">Reference proteome</keyword>
<proteinExistence type="predicted"/>
<protein>
    <submittedName>
        <fullName evidence="2">Uncharacterized protein</fullName>
    </submittedName>
</protein>
<accession>A0A9P3G8A7</accession>
<evidence type="ECO:0000313" key="2">
    <source>
        <dbReference type="EMBL" id="GJE90141.1"/>
    </source>
</evidence>
<evidence type="ECO:0000256" key="1">
    <source>
        <dbReference type="SAM" id="MobiDB-lite"/>
    </source>
</evidence>
<sequence>MPGLCTGIASLRWDVATAGAGNTIGRARPRRSTSQSGSAVSIHTTRLDKLAAGRLIPCAHRRDDPATRLRDNPGSAVDSAVDDITRIIFIGITG</sequence>
<gene>
    <name evidence="2" type="ORF">PsYK624_062650</name>
</gene>
<name>A0A9P3G8A7_9APHY</name>
<dbReference type="AlphaFoldDB" id="A0A9P3G8A7"/>
<evidence type="ECO:0000313" key="3">
    <source>
        <dbReference type="Proteomes" id="UP000703269"/>
    </source>
</evidence>
<reference evidence="2 3" key="1">
    <citation type="submission" date="2021-08" db="EMBL/GenBank/DDBJ databases">
        <title>Draft Genome Sequence of Phanerochaete sordida strain YK-624.</title>
        <authorList>
            <person name="Mori T."/>
            <person name="Dohra H."/>
            <person name="Suzuki T."/>
            <person name="Kawagishi H."/>
            <person name="Hirai H."/>
        </authorList>
    </citation>
    <scope>NUCLEOTIDE SEQUENCE [LARGE SCALE GENOMIC DNA]</scope>
    <source>
        <strain evidence="2 3">YK-624</strain>
    </source>
</reference>
<comment type="caution">
    <text evidence="2">The sequence shown here is derived from an EMBL/GenBank/DDBJ whole genome shotgun (WGS) entry which is preliminary data.</text>
</comment>
<dbReference type="EMBL" id="BPQB01000015">
    <property type="protein sequence ID" value="GJE90141.1"/>
    <property type="molecule type" value="Genomic_DNA"/>
</dbReference>
<feature type="region of interest" description="Disordered" evidence="1">
    <location>
        <begin position="22"/>
        <end position="41"/>
    </location>
</feature>
<dbReference type="Proteomes" id="UP000703269">
    <property type="component" value="Unassembled WGS sequence"/>
</dbReference>
<feature type="compositionally biased region" description="Polar residues" evidence="1">
    <location>
        <begin position="32"/>
        <end position="41"/>
    </location>
</feature>